<sequence length="291" mass="33588">MENNEIEIIESNSIDLLSCGVIMPIADNPDYPNGHWVEVLDILKSALDDTNFQVNLVSESLDVGLIHERIIKNIYKNDIVICDVSSKNPNVMFELGMRLAFDKPTIIIKDDKTPYTFDAQVIEHISYPSSLRHKDINNFKKNLKTRVLATYEKFKSEPNFSPFLRAFGREVIPSQIPQSQINDVDFLKEQLLKINNRLNLFSHTQDSFGSNTIPLEIRRNNLMKRLRVRNPSLDYARLHQALWNMYPSGIEPNFLDDEESLWNIIKNLIKYAGIQITYSDISEALKITFAI</sequence>
<comment type="caution">
    <text evidence="1">The sequence shown here is derived from an EMBL/GenBank/DDBJ whole genome shotgun (WGS) entry which is preliminary data.</text>
</comment>
<accession>A0ABT6YHN0</accession>
<name>A0ABT6YHN0_9BACT</name>
<protein>
    <recommendedName>
        <fullName evidence="3">RNA helicase</fullName>
    </recommendedName>
</protein>
<reference evidence="1 2" key="1">
    <citation type="submission" date="2023-05" db="EMBL/GenBank/DDBJ databases">
        <title>Novel species of genus Flectobacillus isolated from stream in China.</title>
        <authorList>
            <person name="Lu H."/>
        </authorList>
    </citation>
    <scope>NUCLEOTIDE SEQUENCE [LARGE SCALE GENOMIC DNA]</scope>
    <source>
        <strain evidence="1 2">DC10W</strain>
    </source>
</reference>
<dbReference type="RefSeq" id="WP_283368374.1">
    <property type="nucleotide sequence ID" value="NZ_JASHID010000001.1"/>
</dbReference>
<gene>
    <name evidence="1" type="ORF">QM480_01760</name>
</gene>
<keyword evidence="2" id="KW-1185">Reference proteome</keyword>
<evidence type="ECO:0000313" key="1">
    <source>
        <dbReference type="EMBL" id="MDI9863035.1"/>
    </source>
</evidence>
<dbReference type="EMBL" id="JASHID010000001">
    <property type="protein sequence ID" value="MDI9863035.1"/>
    <property type="molecule type" value="Genomic_DNA"/>
</dbReference>
<dbReference type="SUPFAM" id="SSF52309">
    <property type="entry name" value="N-(deoxy)ribosyltransferase-like"/>
    <property type="match status" value="1"/>
</dbReference>
<dbReference type="Gene3D" id="3.40.50.450">
    <property type="match status" value="1"/>
</dbReference>
<evidence type="ECO:0000313" key="2">
    <source>
        <dbReference type="Proteomes" id="UP001236569"/>
    </source>
</evidence>
<organism evidence="1 2">
    <name type="scientific">Flectobacillus longus</name>
    <dbReference type="NCBI Taxonomy" id="2984207"/>
    <lineage>
        <taxon>Bacteria</taxon>
        <taxon>Pseudomonadati</taxon>
        <taxon>Bacteroidota</taxon>
        <taxon>Cytophagia</taxon>
        <taxon>Cytophagales</taxon>
        <taxon>Flectobacillaceae</taxon>
        <taxon>Flectobacillus</taxon>
    </lineage>
</organism>
<proteinExistence type="predicted"/>
<evidence type="ECO:0008006" key="3">
    <source>
        <dbReference type="Google" id="ProtNLM"/>
    </source>
</evidence>
<dbReference type="Proteomes" id="UP001236569">
    <property type="component" value="Unassembled WGS sequence"/>
</dbReference>